<dbReference type="PANTHER" id="PTHR43016">
    <property type="entry name" value="PRESEQUENCE PROTEASE"/>
    <property type="match status" value="1"/>
</dbReference>
<dbReference type="OrthoDB" id="4953at2759"/>
<gene>
    <name evidence="4" type="ORF">GGI25_001317</name>
</gene>
<sequence>MTDNYVLEQESAYECGNDGRSFPVTVYKHKATEFRVVICQVPGPLCHLALCMPTLCADHKGKPHSLEHLVFCGSEKYPYRGYIDVVASQNLGQPMNATTYSDMTIFKFVGLGQEAAANVLPVALDHVMHPLIQDNHFATEVYHVDQDGRQQGVLLSEMSEFSYKEASVRSLSLRQMLYPSSSTYAWESGGLLQSIEVLTTKEVEEYHKEFYNYQNLTLLLVGAYDKHPDAIFNVLAGLDSEIAASPPAPKRTMPPPRTKRDKRRNDVVFPSEKSQTGTMGFAWEGPPTEDVETQIALEVLLDFLKNDPGSPLRKRFTNRAVPIAGEIELLLKPFIPSMIELSFLEVPFTSYISHAAAAAANSSRQDASLLSNYPSPVDAFGPLDISKLHDDVNSLFAPNYYRKQLVSTLSYIVEYWLPKNWLYFCDFIVKRNASAVDAFAKVAMDQKAKDGILYMLAHDAIAYHYSPGFADKMQPAFASRGCAFSIRCELEQRDCAFWQELVKKWFLDRQMVHIAMIPDPKMGIQLEAERNLAQRNRIESKSPEELEKLREWVGEAIASTKISIPHDVLAAVPPIPDISQVQMPEFVGHSFQLNNPPFAPSPFGTGRVLIVPSETEARLQISFPLANLDSDLRPYLPLFTKLLTSSTGLIVSSSFVNEMGQCPYLPALKLTGMPLIFVDNERVDSAFNNVFTDYNACIGDYLSCGDGGGWPVEVMTLYGATQSKAVHGAFKLLILKLLFGDFGVDEVLKSAKRQEKELTRLKGTGASLLIDTYQWLRTPGLLDANTVAGAESSENTVIERSANEPLGRALNLYYQSSFISAVSKSLSLAVKGDNKVAAQTNRIIDAISRIRAYFANSVLGTGLAHITLPQSMNNTAARKMMERIVDEWVFCSAAWRDNHQIIAVPDSPDSPYEPTVQYNTSNDTGENPRKKRRSTGTVAAKDSTCHSPNFREGSCEFVALESALGIHLALADLPTSYVGIQVPLYLQHGLASTAVVPFEQQLKSLPETDVWALSMLTTIFNRSEGLVKNAVRGRGYAYGVGIHPRPADGHLAVYISHSSDPQKALEAFWEVMEQLRSDDEWDKAIDEFQLRAARSIVLFRTHNNAAQSIALEDAYWLFRGFSGLDKRMVWVRKHVESITVTDLRRVFLKYFIPIISADSPVKALYVIAIPQFLVDTDRDPMHMLKRNPYGIQPKHIDFALLDPVINI</sequence>
<dbReference type="PANTHER" id="PTHR43016:SF6">
    <property type="entry name" value="PEPTIDASE M16 N-TERMINAL DOMAIN-CONTAINING PROTEIN"/>
    <property type="match status" value="1"/>
</dbReference>
<organism evidence="4 5">
    <name type="scientific">Coemansia spiralis</name>
    <dbReference type="NCBI Taxonomy" id="417178"/>
    <lineage>
        <taxon>Eukaryota</taxon>
        <taxon>Fungi</taxon>
        <taxon>Fungi incertae sedis</taxon>
        <taxon>Zoopagomycota</taxon>
        <taxon>Kickxellomycotina</taxon>
        <taxon>Kickxellomycetes</taxon>
        <taxon>Kickxellales</taxon>
        <taxon>Kickxellaceae</taxon>
        <taxon>Coemansia</taxon>
    </lineage>
</organism>
<dbReference type="SUPFAM" id="SSF63411">
    <property type="entry name" value="LuxS/MPP-like metallohydrolase"/>
    <property type="match status" value="3"/>
</dbReference>
<feature type="region of interest" description="Disordered" evidence="1">
    <location>
        <begin position="243"/>
        <end position="285"/>
    </location>
</feature>
<comment type="caution">
    <text evidence="4">The sequence shown here is derived from an EMBL/GenBank/DDBJ whole genome shotgun (WGS) entry which is preliminary data.</text>
</comment>
<dbReference type="Proteomes" id="UP001151518">
    <property type="component" value="Unassembled WGS sequence"/>
</dbReference>
<dbReference type="AlphaFoldDB" id="A0A9W8G690"/>
<accession>A0A9W8G690</accession>
<evidence type="ECO:0000256" key="1">
    <source>
        <dbReference type="SAM" id="MobiDB-lite"/>
    </source>
</evidence>
<feature type="region of interest" description="Disordered" evidence="1">
    <location>
        <begin position="905"/>
        <end position="943"/>
    </location>
</feature>
<dbReference type="Gene3D" id="3.30.830.10">
    <property type="entry name" value="Metalloenzyme, LuxS/M16 peptidase-like"/>
    <property type="match status" value="3"/>
</dbReference>
<feature type="domain" description="Peptidase M16 C-terminal" evidence="3">
    <location>
        <begin position="198"/>
        <end position="317"/>
    </location>
</feature>
<dbReference type="FunFam" id="3.30.830.10:FF:000015">
    <property type="entry name" value="Putative zinc metalloprotease"/>
    <property type="match status" value="1"/>
</dbReference>
<feature type="compositionally biased region" description="Polar residues" evidence="1">
    <location>
        <begin position="916"/>
        <end position="925"/>
    </location>
</feature>
<feature type="compositionally biased region" description="Pro residues" evidence="1">
    <location>
        <begin position="246"/>
        <end position="256"/>
    </location>
</feature>
<reference evidence="4" key="1">
    <citation type="submission" date="2022-07" db="EMBL/GenBank/DDBJ databases">
        <title>Phylogenomic reconstructions and comparative analyses of Kickxellomycotina fungi.</title>
        <authorList>
            <person name="Reynolds N.K."/>
            <person name="Stajich J.E."/>
            <person name="Barry K."/>
            <person name="Grigoriev I.V."/>
            <person name="Crous P."/>
            <person name="Smith M.E."/>
        </authorList>
    </citation>
    <scope>NUCLEOTIDE SEQUENCE</scope>
    <source>
        <strain evidence="4">NRRL 3115</strain>
    </source>
</reference>
<evidence type="ECO:0000259" key="2">
    <source>
        <dbReference type="Pfam" id="PF00675"/>
    </source>
</evidence>
<evidence type="ECO:0000313" key="5">
    <source>
        <dbReference type="Proteomes" id="UP001151518"/>
    </source>
</evidence>
<dbReference type="InterPro" id="IPR011765">
    <property type="entry name" value="Pept_M16_N"/>
</dbReference>
<dbReference type="Pfam" id="PF00675">
    <property type="entry name" value="Peptidase_M16"/>
    <property type="match status" value="1"/>
</dbReference>
<name>A0A9W8G690_9FUNG</name>
<evidence type="ECO:0000313" key="4">
    <source>
        <dbReference type="EMBL" id="KAJ2679627.1"/>
    </source>
</evidence>
<dbReference type="InterPro" id="IPR011249">
    <property type="entry name" value="Metalloenz_LuxS/M16"/>
</dbReference>
<dbReference type="EMBL" id="JANBTW010000010">
    <property type="protein sequence ID" value="KAJ2679627.1"/>
    <property type="molecule type" value="Genomic_DNA"/>
</dbReference>
<proteinExistence type="predicted"/>
<dbReference type="GO" id="GO:0046872">
    <property type="term" value="F:metal ion binding"/>
    <property type="evidence" value="ECO:0007669"/>
    <property type="project" value="InterPro"/>
</dbReference>
<evidence type="ECO:0000259" key="3">
    <source>
        <dbReference type="Pfam" id="PF05193"/>
    </source>
</evidence>
<protein>
    <submittedName>
        <fullName evidence="4">Uncharacterized protein</fullName>
    </submittedName>
</protein>
<feature type="domain" description="Peptidase M16 N-terminal" evidence="2">
    <location>
        <begin position="59"/>
        <end position="148"/>
    </location>
</feature>
<dbReference type="InterPro" id="IPR007863">
    <property type="entry name" value="Peptidase_M16_C"/>
</dbReference>
<dbReference type="Pfam" id="PF05193">
    <property type="entry name" value="Peptidase_M16_C"/>
    <property type="match status" value="1"/>
</dbReference>